<dbReference type="AlphaFoldDB" id="A0A4Y3KK86"/>
<dbReference type="EMBL" id="BJLQ01000014">
    <property type="protein sequence ID" value="GEA84432.1"/>
    <property type="molecule type" value="Genomic_DNA"/>
</dbReference>
<proteinExistence type="predicted"/>
<accession>A0A4Y3KK86</accession>
<protein>
    <submittedName>
        <fullName evidence="1">Uncharacterized protein</fullName>
    </submittedName>
</protein>
<gene>
    <name evidence="1" type="ORF">CGE01nite_16830</name>
</gene>
<dbReference type="Proteomes" id="UP000320461">
    <property type="component" value="Unassembled WGS sequence"/>
</dbReference>
<keyword evidence="2" id="KW-1185">Reference proteome</keyword>
<name>A0A4Y3KK86_9CELL</name>
<evidence type="ECO:0000313" key="2">
    <source>
        <dbReference type="Proteomes" id="UP000320461"/>
    </source>
</evidence>
<reference evidence="1 2" key="1">
    <citation type="submission" date="2019-06" db="EMBL/GenBank/DDBJ databases">
        <title>Whole genome shotgun sequence of Cellulomonas gelida NBRC 3748.</title>
        <authorList>
            <person name="Hosoyama A."/>
            <person name="Uohara A."/>
            <person name="Ohji S."/>
            <person name="Ichikawa N."/>
        </authorList>
    </citation>
    <scope>NUCLEOTIDE SEQUENCE [LARGE SCALE GENOMIC DNA]</scope>
    <source>
        <strain evidence="1 2">NBRC 3748</strain>
    </source>
</reference>
<comment type="caution">
    <text evidence="1">The sequence shown here is derived from an EMBL/GenBank/DDBJ whole genome shotgun (WGS) entry which is preliminary data.</text>
</comment>
<organism evidence="1 2">
    <name type="scientific">Cellulomonas gelida</name>
    <dbReference type="NCBI Taxonomy" id="1712"/>
    <lineage>
        <taxon>Bacteria</taxon>
        <taxon>Bacillati</taxon>
        <taxon>Actinomycetota</taxon>
        <taxon>Actinomycetes</taxon>
        <taxon>Micrococcales</taxon>
        <taxon>Cellulomonadaceae</taxon>
        <taxon>Cellulomonas</taxon>
    </lineage>
</organism>
<sequence length="50" mass="5312">MVVVALMASLVATIRGDGRTARPVVRDWAEGTSLEVPRSTSVSASVRMKP</sequence>
<evidence type="ECO:0000313" key="1">
    <source>
        <dbReference type="EMBL" id="GEA84432.1"/>
    </source>
</evidence>